<gene>
    <name evidence="2" type="ORF">NBO_569g0002</name>
</gene>
<dbReference type="Proteomes" id="UP000016927">
    <property type="component" value="Unassembled WGS sequence"/>
</dbReference>
<feature type="chain" id="PRO_5004354296" evidence="1">
    <location>
        <begin position="21"/>
        <end position="428"/>
    </location>
</feature>
<dbReference type="EMBL" id="KB909476">
    <property type="protein sequence ID" value="EOB12056.1"/>
    <property type="molecule type" value="Genomic_DNA"/>
</dbReference>
<feature type="signal peptide" evidence="1">
    <location>
        <begin position="1"/>
        <end position="20"/>
    </location>
</feature>
<protein>
    <submittedName>
        <fullName evidence="2">Uncharacterized protein</fullName>
    </submittedName>
</protein>
<evidence type="ECO:0000256" key="1">
    <source>
        <dbReference type="SAM" id="SignalP"/>
    </source>
</evidence>
<evidence type="ECO:0000313" key="3">
    <source>
        <dbReference type="Proteomes" id="UP000016927"/>
    </source>
</evidence>
<accession>R0KN25</accession>
<dbReference type="HOGENOM" id="CLU_641065_0_0_1"/>
<organism evidence="2 3">
    <name type="scientific">Nosema bombycis (strain CQ1 / CVCC 102059)</name>
    <name type="common">Microsporidian parasite</name>
    <name type="synonym">Pebrine of silkworm</name>
    <dbReference type="NCBI Taxonomy" id="578461"/>
    <lineage>
        <taxon>Eukaryota</taxon>
        <taxon>Fungi</taxon>
        <taxon>Fungi incertae sedis</taxon>
        <taxon>Microsporidia</taxon>
        <taxon>Nosematidae</taxon>
        <taxon>Nosema</taxon>
    </lineage>
</organism>
<dbReference type="VEuPathDB" id="MicrosporidiaDB:NBO_569g0002"/>
<sequence length="428" mass="50727">MKIFLILIMILDCIYPCVLRKKRHCLERDLLKDRMHPDTCIEIEEFVQSSEPKKSRLSESNYFLGHPLYYYSTNESNTNQIVNKTICNIEHVLLNPENLPLSNLDISNMEIVNTDKTSITDQIENSFSNIKNYMERLLTDIQLIHYLKRLENLKTSYKFIIDNEELFKKSDLIFKPFDHKFIEVLDKLLANFTPEATFNQIGFENFKKELHGAIFSDKDLRFLNGQIRIKFNFNMKLLFYAELTKCAKHFGLIPELMVLGGTFAGRSIDFIVILIHSINLLIEKRKDSPLLKNFVVCLIKRAFECSKRSAFDLFSINKLETDCRENQNDLYFFIWEMNNSKRKDYKCKCFDNEVFHYTTIDKLHFRTVLLIFIYQQITLLKLKSASNEELERYLDLIKRVINDSKCPDCDYDEFLKILQKSVKRSLIF</sequence>
<proteinExistence type="predicted"/>
<dbReference type="AlphaFoldDB" id="R0KN25"/>
<evidence type="ECO:0000313" key="2">
    <source>
        <dbReference type="EMBL" id="EOB12056.1"/>
    </source>
</evidence>
<keyword evidence="1" id="KW-0732">Signal</keyword>
<keyword evidence="3" id="KW-1185">Reference proteome</keyword>
<name>R0KN25_NOSB1</name>
<reference evidence="2 3" key="1">
    <citation type="journal article" date="2013" name="BMC Genomics">
        <title>Comparative genomics of parasitic silkworm microsporidia reveal an association between genome expansion and host adaptation.</title>
        <authorList>
            <person name="Pan G."/>
            <person name="Xu J."/>
            <person name="Li T."/>
            <person name="Xia Q."/>
            <person name="Liu S.L."/>
            <person name="Zhang G."/>
            <person name="Li S."/>
            <person name="Li C."/>
            <person name="Liu H."/>
            <person name="Yang L."/>
            <person name="Liu T."/>
            <person name="Zhang X."/>
            <person name="Wu Z."/>
            <person name="Fan W."/>
            <person name="Dang X."/>
            <person name="Xiang H."/>
            <person name="Tao M."/>
            <person name="Li Y."/>
            <person name="Hu J."/>
            <person name="Li Z."/>
            <person name="Lin L."/>
            <person name="Luo J."/>
            <person name="Geng L."/>
            <person name="Wang L."/>
            <person name="Long M."/>
            <person name="Wan Y."/>
            <person name="He N."/>
            <person name="Zhang Z."/>
            <person name="Lu C."/>
            <person name="Keeling P.J."/>
            <person name="Wang J."/>
            <person name="Xiang Z."/>
            <person name="Zhou Z."/>
        </authorList>
    </citation>
    <scope>NUCLEOTIDE SEQUENCE [LARGE SCALE GENOMIC DNA]</scope>
    <source>
        <strain evidence="3">CQ1 / CVCC 102059</strain>
    </source>
</reference>